<evidence type="ECO:0000313" key="2">
    <source>
        <dbReference type="WBParaSite" id="L893_g197.t1"/>
    </source>
</evidence>
<reference evidence="2" key="1">
    <citation type="submission" date="2016-11" db="UniProtKB">
        <authorList>
            <consortium name="WormBaseParasite"/>
        </authorList>
    </citation>
    <scope>IDENTIFICATION</scope>
</reference>
<name>A0A1I7YTW4_9BILA</name>
<organism evidence="1 2">
    <name type="scientific">Steinernema glaseri</name>
    <dbReference type="NCBI Taxonomy" id="37863"/>
    <lineage>
        <taxon>Eukaryota</taxon>
        <taxon>Metazoa</taxon>
        <taxon>Ecdysozoa</taxon>
        <taxon>Nematoda</taxon>
        <taxon>Chromadorea</taxon>
        <taxon>Rhabditida</taxon>
        <taxon>Tylenchina</taxon>
        <taxon>Panagrolaimomorpha</taxon>
        <taxon>Strongyloidoidea</taxon>
        <taxon>Steinernematidae</taxon>
        <taxon>Steinernema</taxon>
    </lineage>
</organism>
<dbReference type="Proteomes" id="UP000095287">
    <property type="component" value="Unplaced"/>
</dbReference>
<dbReference type="WBParaSite" id="L893_g197.t1">
    <property type="protein sequence ID" value="L893_g197.t1"/>
    <property type="gene ID" value="L893_g197"/>
</dbReference>
<evidence type="ECO:0000313" key="1">
    <source>
        <dbReference type="Proteomes" id="UP000095287"/>
    </source>
</evidence>
<sequence length="92" mass="10452">MSPLIDLLGLLNNKTAVAVQIVMLDTTESDNTRPSKQRQRMCDPKLIDHDPIIAAILNCEPFFVSRDSQDEHKVGTSFFLMQTRVFDQSAMR</sequence>
<protein>
    <submittedName>
        <fullName evidence="2">PINc domain-containing protein</fullName>
    </submittedName>
</protein>
<proteinExistence type="predicted"/>
<accession>A0A1I7YTW4</accession>
<keyword evidence="1" id="KW-1185">Reference proteome</keyword>
<dbReference type="AlphaFoldDB" id="A0A1I7YTW4"/>